<reference evidence="2 3" key="1">
    <citation type="submission" date="2019-11" db="EMBL/GenBank/DDBJ databases">
        <title>Genome sequences of 17 halophilic strains isolated from different environments.</title>
        <authorList>
            <person name="Furrow R.E."/>
        </authorList>
    </citation>
    <scope>NUCLEOTIDE SEQUENCE [LARGE SCALE GENOMIC DNA]</scope>
    <source>
        <strain evidence="2 3">22511_23_Filter</strain>
    </source>
</reference>
<organism evidence="2 3">
    <name type="scientific">Halobacillus litoralis</name>
    <dbReference type="NCBI Taxonomy" id="45668"/>
    <lineage>
        <taxon>Bacteria</taxon>
        <taxon>Bacillati</taxon>
        <taxon>Bacillota</taxon>
        <taxon>Bacilli</taxon>
        <taxon>Bacillales</taxon>
        <taxon>Bacillaceae</taxon>
        <taxon>Halobacillus</taxon>
    </lineage>
</organism>
<dbReference type="PANTHER" id="PTHR36512">
    <property type="entry name" value="D-AMINOPEPTIDASE"/>
    <property type="match status" value="1"/>
</dbReference>
<dbReference type="CDD" id="cd02253">
    <property type="entry name" value="DmpA"/>
    <property type="match status" value="1"/>
</dbReference>
<dbReference type="InterPro" id="IPR005321">
    <property type="entry name" value="Peptidase_S58_DmpA"/>
</dbReference>
<protein>
    <submittedName>
        <fullName evidence="2">S58 family peptidase</fullName>
    </submittedName>
</protein>
<evidence type="ECO:0000313" key="3">
    <source>
        <dbReference type="Proteomes" id="UP000460949"/>
    </source>
</evidence>
<dbReference type="InterPro" id="IPR016117">
    <property type="entry name" value="ArgJ-like_dom_sf"/>
</dbReference>
<evidence type="ECO:0000313" key="2">
    <source>
        <dbReference type="EMBL" id="MYL20509.1"/>
    </source>
</evidence>
<accession>A0A845DUK9</accession>
<proteinExistence type="inferred from homology"/>
<name>A0A845DUK9_9BACI</name>
<dbReference type="AlphaFoldDB" id="A0A845DUK9"/>
<dbReference type="GO" id="GO:0004177">
    <property type="term" value="F:aminopeptidase activity"/>
    <property type="evidence" value="ECO:0007669"/>
    <property type="project" value="TreeGrafter"/>
</dbReference>
<comment type="caution">
    <text evidence="2">The sequence shown here is derived from an EMBL/GenBank/DDBJ whole genome shotgun (WGS) entry which is preliminary data.</text>
</comment>
<dbReference type="Pfam" id="PF03576">
    <property type="entry name" value="Peptidase_S58"/>
    <property type="match status" value="1"/>
</dbReference>
<gene>
    <name evidence="2" type="ORF">GLW04_11450</name>
</gene>
<dbReference type="PANTHER" id="PTHR36512:SF3">
    <property type="entry name" value="BLR5678 PROTEIN"/>
    <property type="match status" value="1"/>
</dbReference>
<dbReference type="RefSeq" id="WP_160837270.1">
    <property type="nucleotide sequence ID" value="NZ_WMET01000002.1"/>
</dbReference>
<dbReference type="Gene3D" id="3.60.70.12">
    <property type="entry name" value="L-amino peptidase D-ALA esterase/amidase"/>
    <property type="match status" value="1"/>
</dbReference>
<evidence type="ECO:0000256" key="1">
    <source>
        <dbReference type="ARBA" id="ARBA00007068"/>
    </source>
</evidence>
<dbReference type="SUPFAM" id="SSF56266">
    <property type="entry name" value="DmpA/ArgJ-like"/>
    <property type="match status" value="1"/>
</dbReference>
<dbReference type="Proteomes" id="UP000460949">
    <property type="component" value="Unassembled WGS sequence"/>
</dbReference>
<comment type="similarity">
    <text evidence="1">Belongs to the peptidase S58 family.</text>
</comment>
<sequence length="350" mass="37513">MGTKTRTYGITIGRMTAGERNQITDVPGVKVGHQTRMEGKARTGVTVILPHEGNLFKQKLLAASHVINGFGKTTGLIQVDEMGTLETPIALTNTFAVGRVYDALVDYSLERNPEIGRTTGTVNPVVGECNDMHVNDIRNRSVTKEDVLQALQEAESSFDEGSVGAGTGMLCYSMKGGIGSASRKIDLNHGSYTLGVLTLTNFGTLSDLRVDGKAVGRELSQAVQDQEKDRGSVMVICATDLPVSERQLKRILKRAAAGLSRTGSIVGNGSGEVVIGFTTAGTIPHDKPDQPLSLEMLHEEDMDEAFRAIRESCEEAVLESLLHAMPVESSKGGQRPTLNDLLEKTGCSLL</sequence>
<dbReference type="EMBL" id="WMET01000002">
    <property type="protein sequence ID" value="MYL20509.1"/>
    <property type="molecule type" value="Genomic_DNA"/>
</dbReference>